<gene>
    <name evidence="2" type="ORF">V6N12_044947</name>
</gene>
<comment type="caution">
    <text evidence="2">The sequence shown here is derived from an EMBL/GenBank/DDBJ whole genome shotgun (WGS) entry which is preliminary data.</text>
</comment>
<keyword evidence="3" id="KW-1185">Reference proteome</keyword>
<reference evidence="2 3" key="1">
    <citation type="journal article" date="2024" name="G3 (Bethesda)">
        <title>Genome assembly of Hibiscus sabdariffa L. provides insights into metabolisms of medicinal natural products.</title>
        <authorList>
            <person name="Kim T."/>
        </authorList>
    </citation>
    <scope>NUCLEOTIDE SEQUENCE [LARGE SCALE GENOMIC DNA]</scope>
    <source>
        <strain evidence="2">TK-2024</strain>
        <tissue evidence="2">Old leaves</tissue>
    </source>
</reference>
<feature type="chain" id="PRO_5046853296" evidence="1">
    <location>
        <begin position="19"/>
        <end position="123"/>
    </location>
</feature>
<keyword evidence="1" id="KW-0732">Signal</keyword>
<proteinExistence type="predicted"/>
<accession>A0ABR2G261</accession>
<protein>
    <submittedName>
        <fullName evidence="2">Uncharacterized protein</fullName>
    </submittedName>
</protein>
<evidence type="ECO:0000313" key="2">
    <source>
        <dbReference type="EMBL" id="KAK8592854.1"/>
    </source>
</evidence>
<sequence>MALLVLAMVIAAAVISKAACFLHGDIGTASFYNPLYIHDNRFFPFFSSPTSPKQLSCWKSKSSSFHLLIMQLRNVTVIANNSFHIGICFLLLVRDSGTMVLPVGGVTGMLLQLLHTGMEEKSI</sequence>
<name>A0ABR2G261_9ROSI</name>
<dbReference type="EMBL" id="JBBPBM010000003">
    <property type="protein sequence ID" value="KAK8592854.1"/>
    <property type="molecule type" value="Genomic_DNA"/>
</dbReference>
<organism evidence="2 3">
    <name type="scientific">Hibiscus sabdariffa</name>
    <name type="common">roselle</name>
    <dbReference type="NCBI Taxonomy" id="183260"/>
    <lineage>
        <taxon>Eukaryota</taxon>
        <taxon>Viridiplantae</taxon>
        <taxon>Streptophyta</taxon>
        <taxon>Embryophyta</taxon>
        <taxon>Tracheophyta</taxon>
        <taxon>Spermatophyta</taxon>
        <taxon>Magnoliopsida</taxon>
        <taxon>eudicotyledons</taxon>
        <taxon>Gunneridae</taxon>
        <taxon>Pentapetalae</taxon>
        <taxon>rosids</taxon>
        <taxon>malvids</taxon>
        <taxon>Malvales</taxon>
        <taxon>Malvaceae</taxon>
        <taxon>Malvoideae</taxon>
        <taxon>Hibiscus</taxon>
    </lineage>
</organism>
<dbReference type="Proteomes" id="UP001472677">
    <property type="component" value="Unassembled WGS sequence"/>
</dbReference>
<evidence type="ECO:0000256" key="1">
    <source>
        <dbReference type="SAM" id="SignalP"/>
    </source>
</evidence>
<evidence type="ECO:0000313" key="3">
    <source>
        <dbReference type="Proteomes" id="UP001472677"/>
    </source>
</evidence>
<feature type="signal peptide" evidence="1">
    <location>
        <begin position="1"/>
        <end position="18"/>
    </location>
</feature>